<dbReference type="RefSeq" id="XP_004350286.1">
    <property type="nucleotide sequence ID" value="XM_004350236.1"/>
</dbReference>
<dbReference type="EMBL" id="GL883029">
    <property type="protein sequence ID" value="EGG13582.1"/>
    <property type="molecule type" value="Genomic_DNA"/>
</dbReference>
<evidence type="ECO:0000313" key="1">
    <source>
        <dbReference type="EMBL" id="EGG13582.1"/>
    </source>
</evidence>
<organism evidence="1 2">
    <name type="scientific">Cavenderia fasciculata</name>
    <name type="common">Slime mold</name>
    <name type="synonym">Dictyostelium fasciculatum</name>
    <dbReference type="NCBI Taxonomy" id="261658"/>
    <lineage>
        <taxon>Eukaryota</taxon>
        <taxon>Amoebozoa</taxon>
        <taxon>Evosea</taxon>
        <taxon>Eumycetozoa</taxon>
        <taxon>Dictyostelia</taxon>
        <taxon>Acytosteliales</taxon>
        <taxon>Cavenderiaceae</taxon>
        <taxon>Cavenderia</taxon>
    </lineage>
</organism>
<protein>
    <submittedName>
        <fullName evidence="1">Uncharacterized protein</fullName>
    </submittedName>
</protein>
<name>F4QCE7_CACFS</name>
<reference evidence="2" key="1">
    <citation type="journal article" date="2011" name="Genome Res.">
        <title>Phylogeny-wide analysis of social amoeba genomes highlights ancient origins for complex intercellular communication.</title>
        <authorList>
            <person name="Heidel A.J."/>
            <person name="Lawal H.M."/>
            <person name="Felder M."/>
            <person name="Schilde C."/>
            <person name="Helps N.R."/>
            <person name="Tunggal B."/>
            <person name="Rivero F."/>
            <person name="John U."/>
            <person name="Schleicher M."/>
            <person name="Eichinger L."/>
            <person name="Platzer M."/>
            <person name="Noegel A.A."/>
            <person name="Schaap P."/>
            <person name="Gloeckner G."/>
        </authorList>
    </citation>
    <scope>NUCLEOTIDE SEQUENCE [LARGE SCALE GENOMIC DNA]</scope>
    <source>
        <strain evidence="2">SH3</strain>
    </source>
</reference>
<proteinExistence type="predicted"/>
<keyword evidence="2" id="KW-1185">Reference proteome</keyword>
<dbReference type="KEGG" id="dfa:DFA_11343"/>
<dbReference type="Proteomes" id="UP000007797">
    <property type="component" value="Unassembled WGS sequence"/>
</dbReference>
<sequence>MRDWLNSPSGIPHAINTPRYRNERELRQHVSRSDLLDLCRQLGVEYRTYEQTINGILLTNVKKKFTTINKTKTKDEHNSMNDYNRGALEYTLPWSIIQRILTYASQYNSRCTCVMVDRDTLKRNDSQTRQKLILDRLVQDKCDPQFQTILHTSMMLQNEMKKRSLTRDQLCPLHQFDHDQGFKPNIELEGISCQVSREDCRWMRSMALLSKRVFAFISTTLFTNIVMDPTADTWSHITNNYCIIKQPKILTYVSPSSDTQLFLQTNHSPLHPSNF</sequence>
<gene>
    <name evidence="1" type="ORF">DFA_11343</name>
</gene>
<dbReference type="GeneID" id="14865703"/>
<accession>F4QCE7</accession>
<dbReference type="AlphaFoldDB" id="F4QCE7"/>
<evidence type="ECO:0000313" key="2">
    <source>
        <dbReference type="Proteomes" id="UP000007797"/>
    </source>
</evidence>